<dbReference type="Proteomes" id="UP000317043">
    <property type="component" value="Unassembled WGS sequence"/>
</dbReference>
<dbReference type="InterPro" id="IPR011059">
    <property type="entry name" value="Metal-dep_hydrolase_composite"/>
</dbReference>
<accession>A0A543AQE6</accession>
<protein>
    <submittedName>
        <fullName evidence="2">N-acyl-D-amino-acid deacylase</fullName>
    </submittedName>
</protein>
<keyword evidence="3" id="KW-1185">Reference proteome</keyword>
<dbReference type="InParanoid" id="A0A543AQE6"/>
<dbReference type="PANTHER" id="PTHR11647">
    <property type="entry name" value="HYDRANTOINASE/DIHYDROPYRIMIDINASE FAMILY MEMBER"/>
    <property type="match status" value="1"/>
</dbReference>
<dbReference type="Gene3D" id="3.20.20.140">
    <property type="entry name" value="Metal-dependent hydrolases"/>
    <property type="match status" value="2"/>
</dbReference>
<evidence type="ECO:0000313" key="2">
    <source>
        <dbReference type="EMBL" id="TQL74813.1"/>
    </source>
</evidence>
<feature type="domain" description="Amidohydrolase 3" evidence="1">
    <location>
        <begin position="51"/>
        <end position="509"/>
    </location>
</feature>
<dbReference type="SUPFAM" id="SSF51556">
    <property type="entry name" value="Metallo-dependent hydrolases"/>
    <property type="match status" value="1"/>
</dbReference>
<dbReference type="CDD" id="cd01297">
    <property type="entry name" value="D-aminoacylase"/>
    <property type="match status" value="1"/>
</dbReference>
<organism evidence="2 3">
    <name type="scientific">Stackebrandtia endophytica</name>
    <dbReference type="NCBI Taxonomy" id="1496996"/>
    <lineage>
        <taxon>Bacteria</taxon>
        <taxon>Bacillati</taxon>
        <taxon>Actinomycetota</taxon>
        <taxon>Actinomycetes</taxon>
        <taxon>Glycomycetales</taxon>
        <taxon>Glycomycetaceae</taxon>
        <taxon>Stackebrandtia</taxon>
    </lineage>
</organism>
<proteinExistence type="predicted"/>
<reference evidence="2 3" key="1">
    <citation type="submission" date="2019-06" db="EMBL/GenBank/DDBJ databases">
        <title>Sequencing the genomes of 1000 actinobacteria strains.</title>
        <authorList>
            <person name="Klenk H.-P."/>
        </authorList>
    </citation>
    <scope>NUCLEOTIDE SEQUENCE [LARGE SCALE GENOMIC DNA]</scope>
    <source>
        <strain evidence="2 3">DSM 45928</strain>
    </source>
</reference>
<sequence>MREDMDVVFHGADVVDGTGVARFRADVGIMSGRIAVIDADGEDGLSGQRDVDADGLVLSPGFIDMHAHSDLALLSDPEHLAKVSQGCTLEVLGQDGLSYAPVDDDGMSQLWEQLAAWNGRPTIDTSWRTVGQYLDRLDLGCAVNAAYLLPHGTIRLAVMGWQDRPPNDSELDRMRELVARGMRDGALGMSAGLSYPPGMFADTDELVALCEVVAQFGGYFSPHQRSYGAGALEGYAEMIEIGRRSGCPVHLAHATMNFEVNRGRASELLDLVDAASDVDVTMDTYPYLPGATSLAALLPSWSMAAGPQRCRERLADPVSRERIRYELDVAGTDGAHGVPVDWRGIEISGVVRPEHQHLVGRSVAEAAAGVAPSQFYLDLLLAEDFGTSCIMHVGHEDNVREIMRHRVHMGGSDGLLVGDRPHPRAWGTFPRYLGRYARDEKVLSLEECVMHLTSRPAARLGLPDRGLIREGMVADVVLFDPETVADTATFEQPRQVARGIPYVMVNGRLAVDQGRRTEVLAGRSVRRRGD</sequence>
<dbReference type="EMBL" id="VFOW01000001">
    <property type="protein sequence ID" value="TQL74813.1"/>
    <property type="molecule type" value="Genomic_DNA"/>
</dbReference>
<dbReference type="InterPro" id="IPR013108">
    <property type="entry name" value="Amidohydro_3"/>
</dbReference>
<name>A0A543AQE6_9ACTN</name>
<dbReference type="InterPro" id="IPR050378">
    <property type="entry name" value="Metallo-dep_Hydrolases_sf"/>
</dbReference>
<gene>
    <name evidence="2" type="ORF">FB566_0301</name>
</gene>
<dbReference type="GO" id="GO:0016812">
    <property type="term" value="F:hydrolase activity, acting on carbon-nitrogen (but not peptide) bonds, in cyclic amides"/>
    <property type="evidence" value="ECO:0007669"/>
    <property type="project" value="TreeGrafter"/>
</dbReference>
<dbReference type="InterPro" id="IPR032466">
    <property type="entry name" value="Metal_Hydrolase"/>
</dbReference>
<evidence type="ECO:0000259" key="1">
    <source>
        <dbReference type="Pfam" id="PF07969"/>
    </source>
</evidence>
<evidence type="ECO:0000313" key="3">
    <source>
        <dbReference type="Proteomes" id="UP000317043"/>
    </source>
</evidence>
<comment type="caution">
    <text evidence="2">The sequence shown here is derived from an EMBL/GenBank/DDBJ whole genome shotgun (WGS) entry which is preliminary data.</text>
</comment>
<dbReference type="Pfam" id="PF07969">
    <property type="entry name" value="Amidohydro_3"/>
    <property type="match status" value="1"/>
</dbReference>
<dbReference type="SUPFAM" id="SSF51338">
    <property type="entry name" value="Composite domain of metallo-dependent hydrolases"/>
    <property type="match status" value="1"/>
</dbReference>
<dbReference type="GO" id="GO:0005829">
    <property type="term" value="C:cytosol"/>
    <property type="evidence" value="ECO:0007669"/>
    <property type="project" value="TreeGrafter"/>
</dbReference>
<dbReference type="AlphaFoldDB" id="A0A543AQE6"/>
<dbReference type="PANTHER" id="PTHR11647:SF1">
    <property type="entry name" value="COLLAPSIN RESPONSE MEDIATOR PROTEIN"/>
    <property type="match status" value="1"/>
</dbReference>